<dbReference type="Proteomes" id="UP000529861">
    <property type="component" value="Unassembled WGS sequence"/>
</dbReference>
<dbReference type="Pfam" id="PF11848">
    <property type="entry name" value="DUF3368"/>
    <property type="match status" value="1"/>
</dbReference>
<sequence>MKKVKIVCNTSPLIFLNSIDKLDLLEKLFSEVYIPNSVYDEIRKKGEKEKILVNINHLLQKDKYRLYVVKNQMAVLSMLGRLHRGEVEVMVSYLELNADFALLDDLLARNKAQSMGINTIGTLGLLLLGFKKGYVNNLMSLIDQLILKGFWISEDVYGKIMETVERLK</sequence>
<dbReference type="PANTHER" id="PTHR39550">
    <property type="entry name" value="SLL0658 PROTEIN"/>
    <property type="match status" value="1"/>
</dbReference>
<reference evidence="1 2" key="1">
    <citation type="submission" date="2020-04" db="EMBL/GenBank/DDBJ databases">
        <title>Draft genome sequence of Caldanaerobacter sunterraneus. strain 1523vc isolated from Griffin hot spring, Kamchatka, Russia.</title>
        <authorList>
            <person name="Toshchakov S.V."/>
            <person name="Podosokorskaya O.A."/>
            <person name="Kublanov I.V."/>
            <person name="Korzhenkov A."/>
            <person name="Patrushev M.V."/>
        </authorList>
    </citation>
    <scope>NUCLEOTIDE SEQUENCE [LARGE SCALE GENOMIC DNA]</scope>
    <source>
        <strain evidence="1 2">1523vc</strain>
    </source>
</reference>
<organism evidence="1 2">
    <name type="scientific">Caldanaerobacter subterraneus</name>
    <dbReference type="NCBI Taxonomy" id="911092"/>
    <lineage>
        <taxon>Bacteria</taxon>
        <taxon>Bacillati</taxon>
        <taxon>Bacillota</taxon>
        <taxon>Clostridia</taxon>
        <taxon>Thermoanaerobacterales</taxon>
        <taxon>Thermoanaerobacteraceae</taxon>
        <taxon>Caldanaerobacter</taxon>
    </lineage>
</organism>
<name>A0A7Y2L7A7_9THEO</name>
<protein>
    <submittedName>
        <fullName evidence="1">DUF3368 domain-containing protein</fullName>
    </submittedName>
</protein>
<dbReference type="InterPro" id="IPR021799">
    <property type="entry name" value="PIN-like_prokaryotic"/>
</dbReference>
<dbReference type="AlphaFoldDB" id="A0A7Y2L7A7"/>
<gene>
    <name evidence="1" type="ORF">HKI81_00300</name>
</gene>
<evidence type="ECO:0000313" key="1">
    <source>
        <dbReference type="EMBL" id="NNG65701.1"/>
    </source>
</evidence>
<evidence type="ECO:0000313" key="2">
    <source>
        <dbReference type="Proteomes" id="UP000529861"/>
    </source>
</evidence>
<dbReference type="PANTHER" id="PTHR39550:SF1">
    <property type="entry name" value="SLL0658 PROTEIN"/>
    <property type="match status" value="1"/>
</dbReference>
<accession>A0A7Y2L7A7</accession>
<dbReference type="RefSeq" id="WP_170269871.1">
    <property type="nucleotide sequence ID" value="NZ_JABEQB010000001.1"/>
</dbReference>
<comment type="caution">
    <text evidence="1">The sequence shown here is derived from an EMBL/GenBank/DDBJ whole genome shotgun (WGS) entry which is preliminary data.</text>
</comment>
<proteinExistence type="predicted"/>
<dbReference type="EMBL" id="JABEQB010000001">
    <property type="protein sequence ID" value="NNG65701.1"/>
    <property type="molecule type" value="Genomic_DNA"/>
</dbReference>